<dbReference type="InterPro" id="IPR000014">
    <property type="entry name" value="PAS"/>
</dbReference>
<feature type="domain" description="4Fe-4S ferredoxin-type" evidence="5">
    <location>
        <begin position="31"/>
        <end position="60"/>
    </location>
</feature>
<keyword evidence="3" id="KW-0408">Iron</keyword>
<keyword evidence="2" id="KW-0479">Metal-binding</keyword>
<dbReference type="Gene3D" id="3.30.70.20">
    <property type="match status" value="1"/>
</dbReference>
<dbReference type="InterPro" id="IPR017900">
    <property type="entry name" value="4Fe4S_Fe_S_CS"/>
</dbReference>
<evidence type="ECO:0000256" key="4">
    <source>
        <dbReference type="ARBA" id="ARBA00023014"/>
    </source>
</evidence>
<dbReference type="InterPro" id="IPR009016">
    <property type="entry name" value="Fe_hydrogenase"/>
</dbReference>
<protein>
    <submittedName>
        <fullName evidence="7">Iron only hydrogenase large subunit, C-terminal domain</fullName>
    </submittedName>
</protein>
<dbReference type="EMBL" id="FNGW01000002">
    <property type="protein sequence ID" value="SDL48186.1"/>
    <property type="molecule type" value="Genomic_DNA"/>
</dbReference>
<dbReference type="Pfam" id="PF02906">
    <property type="entry name" value="Fe_hyd_lg_C"/>
    <property type="match status" value="1"/>
</dbReference>
<dbReference type="InterPro" id="IPR017896">
    <property type="entry name" value="4Fe4S_Fe-S-bd"/>
</dbReference>
<sequence length="570" mass="65207">MWVMGFSKVNCKNCYACLRACPVHAIRVKNDQAQIMKDRCIVCGRCFRACPQNAKLIRSEIDMVKHYISGRKKVVASIAPSFASIFGKYSNKIPKALRLLGFDYVEETASIVDPIINEYETYANLDDDKTYITSFCPSVNKLIEKYYKDFTDNIIPVASPAIFHARVLKNIYGKETKVIFIGPCLAKKTDGHDDESIDIVLTFEELQNWLKEKNIDLETIGEEPFDYVSKEKRLLPIIGGPTKHIEENNPKKSIIQVDGIDDCIKILDELKKGKLKNSLIDMNSCRHSCVNGSGMPHDNITCYERKENLKQYAKRANKEKNQYNPKINDIISQVSIKKNFVSKEILLKQPTEEELREIMKSMGKHDKNDELNCGSCGYHTCKEKAIAVYNDMAEVNMCLPFMRERAENLTNIIFDMTPNMIAIINKNLEIVQLNPAAEKFFDITNKKATGLPILMFLDENKFENIKKSKVNTYKEKVVLEYNQSTIIQSIIWLEKNQVMLWIADDITKDEKLQQSIQNMKIDAINMAQKVINKQMTVAQEIASLLGETTAETKVTLTQLKNLIQEDNSKK</sequence>
<accession>A0A1G9KF48</accession>
<evidence type="ECO:0000256" key="1">
    <source>
        <dbReference type="ARBA" id="ARBA00022485"/>
    </source>
</evidence>
<dbReference type="Pfam" id="PF13188">
    <property type="entry name" value="PAS_8"/>
    <property type="match status" value="1"/>
</dbReference>
<dbReference type="InterPro" id="IPR004108">
    <property type="entry name" value="Fe_hydrogenase_lsu_C"/>
</dbReference>
<organism evidence="7 8">
    <name type="scientific">Romboutsia lituseburensis DSM 797</name>
    <dbReference type="NCBI Taxonomy" id="1121325"/>
    <lineage>
        <taxon>Bacteria</taxon>
        <taxon>Bacillati</taxon>
        <taxon>Bacillota</taxon>
        <taxon>Clostridia</taxon>
        <taxon>Peptostreptococcales</taxon>
        <taxon>Peptostreptococcaceae</taxon>
        <taxon>Romboutsia</taxon>
    </lineage>
</organism>
<dbReference type="SUPFAM" id="SSF54862">
    <property type="entry name" value="4Fe-4S ferredoxins"/>
    <property type="match status" value="1"/>
</dbReference>
<dbReference type="InterPro" id="IPR035965">
    <property type="entry name" value="PAS-like_dom_sf"/>
</dbReference>
<dbReference type="Pfam" id="PF04060">
    <property type="entry name" value="FeS"/>
    <property type="match status" value="1"/>
</dbReference>
<dbReference type="PROSITE" id="PS51379">
    <property type="entry name" value="4FE4S_FER_2"/>
    <property type="match status" value="2"/>
</dbReference>
<evidence type="ECO:0000256" key="3">
    <source>
        <dbReference type="ARBA" id="ARBA00023004"/>
    </source>
</evidence>
<dbReference type="Pfam" id="PF13237">
    <property type="entry name" value="Fer4_10"/>
    <property type="match status" value="1"/>
</dbReference>
<dbReference type="PROSITE" id="PS51656">
    <property type="entry name" value="4FE4S"/>
    <property type="match status" value="1"/>
</dbReference>
<dbReference type="RefSeq" id="WP_092723059.1">
    <property type="nucleotide sequence ID" value="NZ_FNGW01000002.1"/>
</dbReference>
<dbReference type="SUPFAM" id="SSF55785">
    <property type="entry name" value="PYP-like sensor domain (PAS domain)"/>
    <property type="match status" value="1"/>
</dbReference>
<dbReference type="InterPro" id="IPR007202">
    <property type="entry name" value="4Fe-4S_dom"/>
</dbReference>
<feature type="domain" description="4Fe-4S" evidence="6">
    <location>
        <begin position="354"/>
        <end position="415"/>
    </location>
</feature>
<evidence type="ECO:0000313" key="7">
    <source>
        <dbReference type="EMBL" id="SDL48186.1"/>
    </source>
</evidence>
<reference evidence="7 8" key="1">
    <citation type="submission" date="2016-10" db="EMBL/GenBank/DDBJ databases">
        <authorList>
            <person name="de Groot N.N."/>
        </authorList>
    </citation>
    <scope>NUCLEOTIDE SEQUENCE [LARGE SCALE GENOMIC DNA]</scope>
    <source>
        <strain evidence="7 8">DSM 797</strain>
    </source>
</reference>
<keyword evidence="8" id="KW-1185">Reference proteome</keyword>
<keyword evidence="4" id="KW-0411">Iron-sulfur</keyword>
<evidence type="ECO:0000313" key="8">
    <source>
        <dbReference type="Proteomes" id="UP000199068"/>
    </source>
</evidence>
<evidence type="ECO:0000259" key="6">
    <source>
        <dbReference type="PROSITE" id="PS51656"/>
    </source>
</evidence>
<feature type="domain" description="4Fe-4S ferredoxin-type" evidence="5">
    <location>
        <begin position="2"/>
        <end position="30"/>
    </location>
</feature>
<gene>
    <name evidence="7" type="ORF">SAMN04515677_102117</name>
</gene>
<dbReference type="GO" id="GO:0051539">
    <property type="term" value="F:4 iron, 4 sulfur cluster binding"/>
    <property type="evidence" value="ECO:0007669"/>
    <property type="project" value="UniProtKB-KW"/>
</dbReference>
<dbReference type="Gene3D" id="1.10.15.40">
    <property type="entry name" value="Electron transport complex subunit B, putative Fe-S cluster"/>
    <property type="match status" value="1"/>
</dbReference>
<evidence type="ECO:0000259" key="5">
    <source>
        <dbReference type="PROSITE" id="PS51379"/>
    </source>
</evidence>
<dbReference type="AlphaFoldDB" id="A0A1G9KF48"/>
<proteinExistence type="predicted"/>
<evidence type="ECO:0000256" key="2">
    <source>
        <dbReference type="ARBA" id="ARBA00022723"/>
    </source>
</evidence>
<dbReference type="GO" id="GO:0046872">
    <property type="term" value="F:metal ion binding"/>
    <property type="evidence" value="ECO:0007669"/>
    <property type="project" value="UniProtKB-KW"/>
</dbReference>
<dbReference type="Proteomes" id="UP000199068">
    <property type="component" value="Unassembled WGS sequence"/>
</dbReference>
<dbReference type="Gene3D" id="3.40.50.1780">
    <property type="match status" value="2"/>
</dbReference>
<dbReference type="Gene3D" id="3.30.450.20">
    <property type="entry name" value="PAS domain"/>
    <property type="match status" value="1"/>
</dbReference>
<dbReference type="PANTHER" id="PTHR11615">
    <property type="entry name" value="NITRATE, FORMATE, IRON DEHYDROGENASE"/>
    <property type="match status" value="1"/>
</dbReference>
<dbReference type="InterPro" id="IPR050340">
    <property type="entry name" value="Cytosolic_Fe-S_CAF"/>
</dbReference>
<dbReference type="STRING" id="1121325.SAMN04515677_102117"/>
<name>A0A1G9KF48_9FIRM</name>
<keyword evidence="1" id="KW-0004">4Fe-4S</keyword>
<dbReference type="PROSITE" id="PS00198">
    <property type="entry name" value="4FE4S_FER_1"/>
    <property type="match status" value="1"/>
</dbReference>
<dbReference type="SUPFAM" id="SSF53920">
    <property type="entry name" value="Fe-only hydrogenase"/>
    <property type="match status" value="1"/>
</dbReference>